<name>A0ACD2ZYN7_9AGAR</name>
<accession>A0ACD2ZYN7</accession>
<organism evidence="1 2">
    <name type="scientific">Pluteus cervinus</name>
    <dbReference type="NCBI Taxonomy" id="181527"/>
    <lineage>
        <taxon>Eukaryota</taxon>
        <taxon>Fungi</taxon>
        <taxon>Dikarya</taxon>
        <taxon>Basidiomycota</taxon>
        <taxon>Agaricomycotina</taxon>
        <taxon>Agaricomycetes</taxon>
        <taxon>Agaricomycetidae</taxon>
        <taxon>Agaricales</taxon>
        <taxon>Pluteineae</taxon>
        <taxon>Pluteaceae</taxon>
        <taxon>Pluteus</taxon>
    </lineage>
</organism>
<sequence length="249" mass="28160">MYPVQKGFIHANIPLFILPDIFTKGVVIEIAKLHDILINSHVNKEHLSAYLKDHLCPICSQYLTVFKTDQPIKSDFYSPSYVQYPPEPLSQALVDRVITDFCHAISPANIEEAGCAVCGELHLLTDMQPKKSLRNLLKYLEVQGVSRKERLSNNDPIQELDGPIIDDDCTQICSKCRESLYKDKKPKLSLANGLWIGKVPQVLKDLTFIEKLLVSKIRLNCCYVRVSSGYKKMVSHVIAFEAPAPKVYD</sequence>
<protein>
    <submittedName>
        <fullName evidence="1">Uncharacterized protein</fullName>
    </submittedName>
</protein>
<feature type="non-terminal residue" evidence="1">
    <location>
        <position position="249"/>
    </location>
</feature>
<keyword evidence="2" id="KW-1185">Reference proteome</keyword>
<reference evidence="1 2" key="1">
    <citation type="journal article" date="2019" name="Nat. Ecol. Evol.">
        <title>Megaphylogeny resolves global patterns of mushroom evolution.</title>
        <authorList>
            <person name="Varga T."/>
            <person name="Krizsan K."/>
            <person name="Foldi C."/>
            <person name="Dima B."/>
            <person name="Sanchez-Garcia M."/>
            <person name="Sanchez-Ramirez S."/>
            <person name="Szollosi G.J."/>
            <person name="Szarkandi J.G."/>
            <person name="Papp V."/>
            <person name="Albert L."/>
            <person name="Andreopoulos W."/>
            <person name="Angelini C."/>
            <person name="Antonin V."/>
            <person name="Barry K.W."/>
            <person name="Bougher N.L."/>
            <person name="Buchanan P."/>
            <person name="Buyck B."/>
            <person name="Bense V."/>
            <person name="Catcheside P."/>
            <person name="Chovatia M."/>
            <person name="Cooper J."/>
            <person name="Damon W."/>
            <person name="Desjardin D."/>
            <person name="Finy P."/>
            <person name="Geml J."/>
            <person name="Haridas S."/>
            <person name="Hughes K."/>
            <person name="Justo A."/>
            <person name="Karasinski D."/>
            <person name="Kautmanova I."/>
            <person name="Kiss B."/>
            <person name="Kocsube S."/>
            <person name="Kotiranta H."/>
            <person name="LaButti K.M."/>
            <person name="Lechner B.E."/>
            <person name="Liimatainen K."/>
            <person name="Lipzen A."/>
            <person name="Lukacs Z."/>
            <person name="Mihaltcheva S."/>
            <person name="Morgado L.N."/>
            <person name="Niskanen T."/>
            <person name="Noordeloos M.E."/>
            <person name="Ohm R.A."/>
            <person name="Ortiz-Santana B."/>
            <person name="Ovrebo C."/>
            <person name="Racz N."/>
            <person name="Riley R."/>
            <person name="Savchenko A."/>
            <person name="Shiryaev A."/>
            <person name="Soop K."/>
            <person name="Spirin V."/>
            <person name="Szebenyi C."/>
            <person name="Tomsovsky M."/>
            <person name="Tulloss R.E."/>
            <person name="Uehling J."/>
            <person name="Grigoriev I.V."/>
            <person name="Vagvolgyi C."/>
            <person name="Papp T."/>
            <person name="Martin F.M."/>
            <person name="Miettinen O."/>
            <person name="Hibbett D.S."/>
            <person name="Nagy L.G."/>
        </authorList>
    </citation>
    <scope>NUCLEOTIDE SEQUENCE [LARGE SCALE GENOMIC DNA]</scope>
    <source>
        <strain evidence="1 2">NL-1719</strain>
    </source>
</reference>
<dbReference type="Proteomes" id="UP000308600">
    <property type="component" value="Unassembled WGS sequence"/>
</dbReference>
<gene>
    <name evidence="1" type="ORF">BDN72DRAFT_781947</name>
</gene>
<evidence type="ECO:0000313" key="1">
    <source>
        <dbReference type="EMBL" id="TFK58554.1"/>
    </source>
</evidence>
<dbReference type="EMBL" id="ML209303">
    <property type="protein sequence ID" value="TFK58554.1"/>
    <property type="molecule type" value="Genomic_DNA"/>
</dbReference>
<proteinExistence type="predicted"/>
<evidence type="ECO:0000313" key="2">
    <source>
        <dbReference type="Proteomes" id="UP000308600"/>
    </source>
</evidence>